<dbReference type="GO" id="GO:0032196">
    <property type="term" value="P:transposition"/>
    <property type="evidence" value="ECO:0007669"/>
    <property type="project" value="TreeGrafter"/>
</dbReference>
<dbReference type="InterPro" id="IPR012337">
    <property type="entry name" value="RNaseH-like_sf"/>
</dbReference>
<evidence type="ECO:0000313" key="1">
    <source>
        <dbReference type="EMBL" id="AMW25938.1"/>
    </source>
</evidence>
<dbReference type="InterPro" id="IPR036397">
    <property type="entry name" value="RNaseH_sf"/>
</dbReference>
<organism evidence="1 2">
    <name type="scientific">Mycoplasmopsis bovis</name>
    <name type="common">Mycoplasma bovis</name>
    <dbReference type="NCBI Taxonomy" id="28903"/>
    <lineage>
        <taxon>Bacteria</taxon>
        <taxon>Bacillati</taxon>
        <taxon>Mycoplasmatota</taxon>
        <taxon>Mycoplasmoidales</taxon>
        <taxon>Metamycoplasmataceae</taxon>
        <taxon>Mycoplasmopsis</taxon>
    </lineage>
</organism>
<dbReference type="Gene3D" id="3.30.420.10">
    <property type="entry name" value="Ribonuclease H-like superfamily/Ribonuclease H"/>
    <property type="match status" value="1"/>
</dbReference>
<accession>A0A8D4D3N4</accession>
<dbReference type="PANTHER" id="PTHR10948:SF23">
    <property type="entry name" value="TRANSPOSASE INSI FOR INSERTION SEQUENCE ELEMENT IS30A-RELATED"/>
    <property type="match status" value="1"/>
</dbReference>
<dbReference type="EMBL" id="CP007590">
    <property type="protein sequence ID" value="AMW25938.1"/>
    <property type="molecule type" value="Genomic_DNA"/>
</dbReference>
<dbReference type="PANTHER" id="PTHR10948">
    <property type="entry name" value="TRANSPOSASE"/>
    <property type="match status" value="1"/>
</dbReference>
<dbReference type="Proteomes" id="UP000076372">
    <property type="component" value="Chromosome"/>
</dbReference>
<dbReference type="GO" id="GO:0005829">
    <property type="term" value="C:cytosol"/>
    <property type="evidence" value="ECO:0007669"/>
    <property type="project" value="TreeGrafter"/>
</dbReference>
<dbReference type="AlphaFoldDB" id="A0A8D4D3N4"/>
<sequence>MELKIFLFFSILYSLTKQKAPQVNLRRFLLPFVKIWVSKLKKRKAFTLYMISNDKNTSYSTDLCLLKKKLNVHGKYKFNYVHYVIDETNWDEILTKSNHKTNKNNISPLRLKEILERLIAGYDMKTVSNIVGFKSRSIYNLFDRITIETKRGYAKYQKKCKLCGMDLKGKTIYVISALKFLNLIETRHDSKRLENNSKLLMKYIDIFKFYKQLLYFYLKNRNSFNLDSKAVKQSVASIIFKYIRELEAQGKLQNSYIPSVKNFYRILAKHSAFGLKLDILPYKSNGKYGSRTTVKHETKKKTIGKLITERPESVNLRLNDNDYEMDTVIGLRSDNYCILTLINRKSRMFYCTLSRRNAKAIKENLEKLIKDNNLVIDTLTIDNGSENYKLPEIESIKEIFHCHPYSSSEKGSIENAHRLLRRYIPKGKSIDKYVGQDLKPIADFINSHPRIYKGVSGFKCAKQMQ</sequence>
<protein>
    <submittedName>
        <fullName evidence="1">Transposase,IS30 family</fullName>
    </submittedName>
</protein>
<name>A0A8D4D3N4_MYCBV</name>
<dbReference type="InterPro" id="IPR051917">
    <property type="entry name" value="Transposase-Integrase"/>
</dbReference>
<reference evidence="1 2" key="1">
    <citation type="submission" date="2014-04" db="EMBL/GenBank/DDBJ databases">
        <title>Complete genome sequence of Mycoplasma bovis attenuated strain P150.</title>
        <authorList>
            <person name="Qi J."/>
            <person name="Guo A."/>
        </authorList>
    </citation>
    <scope>NUCLEOTIDE SEQUENCE [LARGE SCALE GENOMIC DNA]</scope>
    <source>
        <strain evidence="1 2">HB0801-P150</strain>
    </source>
</reference>
<gene>
    <name evidence="1" type="ORF">BC94_0700</name>
</gene>
<evidence type="ECO:0000313" key="2">
    <source>
        <dbReference type="Proteomes" id="UP000076372"/>
    </source>
</evidence>
<proteinExistence type="predicted"/>
<dbReference type="GO" id="GO:0003676">
    <property type="term" value="F:nucleic acid binding"/>
    <property type="evidence" value="ECO:0007669"/>
    <property type="project" value="InterPro"/>
</dbReference>
<dbReference type="SUPFAM" id="SSF53098">
    <property type="entry name" value="Ribonuclease H-like"/>
    <property type="match status" value="1"/>
</dbReference>
<dbReference type="NCBIfam" id="NF033563">
    <property type="entry name" value="transpos_IS30"/>
    <property type="match status" value="1"/>
</dbReference>
<dbReference type="InterPro" id="IPR053392">
    <property type="entry name" value="Transposase_IS30-like"/>
</dbReference>
<dbReference type="GO" id="GO:0004803">
    <property type="term" value="F:transposase activity"/>
    <property type="evidence" value="ECO:0007669"/>
    <property type="project" value="TreeGrafter"/>
</dbReference>